<dbReference type="PROSITE" id="PS50041">
    <property type="entry name" value="C_TYPE_LECTIN_2"/>
    <property type="match status" value="1"/>
</dbReference>
<dbReference type="PROSITE" id="PS00615">
    <property type="entry name" value="C_TYPE_LECTIN_1"/>
    <property type="match status" value="1"/>
</dbReference>
<organism evidence="4 5">
    <name type="scientific">Oryzias latipes</name>
    <name type="common">Japanese rice fish</name>
    <name type="synonym">Japanese killifish</name>
    <dbReference type="NCBI Taxonomy" id="8090"/>
    <lineage>
        <taxon>Eukaryota</taxon>
        <taxon>Metazoa</taxon>
        <taxon>Chordata</taxon>
        <taxon>Craniata</taxon>
        <taxon>Vertebrata</taxon>
        <taxon>Euteleostomi</taxon>
        <taxon>Actinopterygii</taxon>
        <taxon>Neopterygii</taxon>
        <taxon>Teleostei</taxon>
        <taxon>Neoteleostei</taxon>
        <taxon>Acanthomorphata</taxon>
        <taxon>Ovalentaria</taxon>
        <taxon>Atherinomorphae</taxon>
        <taxon>Beloniformes</taxon>
        <taxon>Adrianichthyidae</taxon>
        <taxon>Oryziinae</taxon>
        <taxon>Oryzias</taxon>
    </lineage>
</organism>
<name>A0A3P9KNS8_ORYLA</name>
<dbReference type="Proteomes" id="UP000265180">
    <property type="component" value="Chromosome 16"/>
</dbReference>
<reference key="1">
    <citation type="journal article" date="2007" name="Nature">
        <title>The medaka draft genome and insights into vertebrate genome evolution.</title>
        <authorList>
            <person name="Kasahara M."/>
            <person name="Naruse K."/>
            <person name="Sasaki S."/>
            <person name="Nakatani Y."/>
            <person name="Qu W."/>
            <person name="Ahsan B."/>
            <person name="Yamada T."/>
            <person name="Nagayasu Y."/>
            <person name="Doi K."/>
            <person name="Kasai Y."/>
            <person name="Jindo T."/>
            <person name="Kobayashi D."/>
            <person name="Shimada A."/>
            <person name="Toyoda A."/>
            <person name="Kuroki Y."/>
            <person name="Fujiyama A."/>
            <person name="Sasaki T."/>
            <person name="Shimizu A."/>
            <person name="Asakawa S."/>
            <person name="Shimizu N."/>
            <person name="Hashimoto S."/>
            <person name="Yang J."/>
            <person name="Lee Y."/>
            <person name="Matsushima K."/>
            <person name="Sugano S."/>
            <person name="Sakaizumi M."/>
            <person name="Narita T."/>
            <person name="Ohishi K."/>
            <person name="Haga S."/>
            <person name="Ohta F."/>
            <person name="Nomoto H."/>
            <person name="Nogata K."/>
            <person name="Morishita T."/>
            <person name="Endo T."/>
            <person name="Shin-I T."/>
            <person name="Takeda H."/>
            <person name="Morishita S."/>
            <person name="Kohara Y."/>
        </authorList>
    </citation>
    <scope>NUCLEOTIDE SEQUENCE [LARGE SCALE GENOMIC DNA]</scope>
    <source>
        <strain>Hd-rR</strain>
    </source>
</reference>
<dbReference type="InterPro" id="IPR018378">
    <property type="entry name" value="C-type_lectin_CS"/>
</dbReference>
<proteinExistence type="predicted"/>
<evidence type="ECO:0000259" key="3">
    <source>
        <dbReference type="PROSITE" id="PS50041"/>
    </source>
</evidence>
<sequence length="208" mass="23380">MSMSAYFWFGSETKPSNHQAESKLRRRTVPPDLDLTSTSKVISDPKTSRKQGGGGGGGWISQGSPAHQVDPEDLQLKQSLKPADPLSVSGTKQGADRYVLIPQQTKWMAAQNFCREHHTDLTSLRNDAEYQTVKGVSKGQDVYVGLSRDPWEWSDQTESSLRFWRPTQTINTAYAEKCVALLSGESGHWRDMDCTVERPFLCSYSEYR</sequence>
<protein>
    <recommendedName>
        <fullName evidence="3">C-type lectin domain-containing protein</fullName>
    </recommendedName>
</protein>
<dbReference type="PANTHER" id="PTHR45784:SF5">
    <property type="entry name" value="C-TYPE LECTIN DOMAIN FAMILY 20 MEMBER A-RELATED"/>
    <property type="match status" value="1"/>
</dbReference>
<dbReference type="InterPro" id="IPR016187">
    <property type="entry name" value="CTDL_fold"/>
</dbReference>
<keyword evidence="1" id="KW-1015">Disulfide bond</keyword>
<evidence type="ECO:0000256" key="2">
    <source>
        <dbReference type="SAM" id="MobiDB-lite"/>
    </source>
</evidence>
<feature type="domain" description="C-type lectin" evidence="3">
    <location>
        <begin position="93"/>
        <end position="203"/>
    </location>
</feature>
<feature type="compositionally biased region" description="Gly residues" evidence="2">
    <location>
        <begin position="51"/>
        <end position="60"/>
    </location>
</feature>
<evidence type="ECO:0000256" key="1">
    <source>
        <dbReference type="ARBA" id="ARBA00023157"/>
    </source>
</evidence>
<reference evidence="4" key="4">
    <citation type="submission" date="2025-09" db="UniProtKB">
        <authorList>
            <consortium name="Ensembl"/>
        </authorList>
    </citation>
    <scope>IDENTIFICATION</scope>
    <source>
        <strain evidence="4">HNI</strain>
    </source>
</reference>
<dbReference type="SMART" id="SM00034">
    <property type="entry name" value="CLECT"/>
    <property type="match status" value="1"/>
</dbReference>
<dbReference type="InterPro" id="IPR001304">
    <property type="entry name" value="C-type_lectin-like"/>
</dbReference>
<feature type="region of interest" description="Disordered" evidence="2">
    <location>
        <begin position="10"/>
        <end position="70"/>
    </location>
</feature>
<dbReference type="PANTHER" id="PTHR45784">
    <property type="entry name" value="C-TYPE LECTIN DOMAIN FAMILY 20 MEMBER A-RELATED"/>
    <property type="match status" value="1"/>
</dbReference>
<dbReference type="Gene3D" id="3.10.100.10">
    <property type="entry name" value="Mannose-Binding Protein A, subunit A"/>
    <property type="match status" value="1"/>
</dbReference>
<dbReference type="AlphaFoldDB" id="A0A3P9KNS8"/>
<dbReference type="Ensembl" id="ENSORLT00020016597.1">
    <property type="protein sequence ID" value="ENSORLP00020010037.1"/>
    <property type="gene ID" value="ENSORLG00020010927.1"/>
</dbReference>
<dbReference type="SUPFAM" id="SSF56436">
    <property type="entry name" value="C-type lectin-like"/>
    <property type="match status" value="1"/>
</dbReference>
<evidence type="ECO:0000313" key="4">
    <source>
        <dbReference type="Ensembl" id="ENSORLP00020010037.1"/>
    </source>
</evidence>
<evidence type="ECO:0000313" key="5">
    <source>
        <dbReference type="Proteomes" id="UP000265180"/>
    </source>
</evidence>
<accession>A0A3P9KNS8</accession>
<reference evidence="4" key="3">
    <citation type="submission" date="2025-08" db="UniProtKB">
        <authorList>
            <consortium name="Ensembl"/>
        </authorList>
    </citation>
    <scope>IDENTIFICATION</scope>
    <source>
        <strain evidence="4">HNI</strain>
    </source>
</reference>
<dbReference type="InterPro" id="IPR016186">
    <property type="entry name" value="C-type_lectin-like/link_sf"/>
</dbReference>
<reference evidence="4 5" key="2">
    <citation type="submission" date="2017-04" db="EMBL/GenBank/DDBJ databases">
        <title>CpG methylation of centromeres and impact of large insertions on vertebrate speciation.</title>
        <authorList>
            <person name="Ichikawa K."/>
            <person name="Yoshimura J."/>
            <person name="Morishita S."/>
        </authorList>
    </citation>
    <scope>NUCLEOTIDE SEQUENCE</scope>
    <source>
        <strain evidence="4 5">HNI</strain>
    </source>
</reference>
<dbReference type="Pfam" id="PF00059">
    <property type="entry name" value="Lectin_C"/>
    <property type="match status" value="1"/>
</dbReference>